<keyword evidence="3" id="KW-1185">Reference proteome</keyword>
<accession>A0A8S1UYU5</accession>
<organism evidence="2 3">
    <name type="scientific">Paramecium pentaurelia</name>
    <dbReference type="NCBI Taxonomy" id="43138"/>
    <lineage>
        <taxon>Eukaryota</taxon>
        <taxon>Sar</taxon>
        <taxon>Alveolata</taxon>
        <taxon>Ciliophora</taxon>
        <taxon>Intramacronucleata</taxon>
        <taxon>Oligohymenophorea</taxon>
        <taxon>Peniculida</taxon>
        <taxon>Parameciidae</taxon>
        <taxon>Paramecium</taxon>
    </lineage>
</organism>
<gene>
    <name evidence="2" type="ORF">PPENT_87.1.T0520023</name>
</gene>
<evidence type="ECO:0000313" key="3">
    <source>
        <dbReference type="Proteomes" id="UP000689195"/>
    </source>
</evidence>
<reference evidence="2" key="1">
    <citation type="submission" date="2021-01" db="EMBL/GenBank/DDBJ databases">
        <authorList>
            <consortium name="Genoscope - CEA"/>
            <person name="William W."/>
        </authorList>
    </citation>
    <scope>NUCLEOTIDE SEQUENCE</scope>
</reference>
<protein>
    <recommendedName>
        <fullName evidence="4">Transmembrane protein</fullName>
    </recommendedName>
</protein>
<keyword evidence="1" id="KW-0472">Membrane</keyword>
<comment type="caution">
    <text evidence="2">The sequence shown here is derived from an EMBL/GenBank/DDBJ whole genome shotgun (WGS) entry which is preliminary data.</text>
</comment>
<keyword evidence="1" id="KW-0812">Transmembrane</keyword>
<sequence>MIFRIKNLHNLKIYKYKTKNYYLKILSLIIFLVIVKIKKEKNIFKVNIFRIKRWIKQFSLLELQQRKGQFTCDIQIFKWKYSCQLSPCVWQHHPRNYVQDDQLSSFLFSQTHNQIYPLKKMKIICNSVQFQFWNQVWISS</sequence>
<keyword evidence="1" id="KW-1133">Transmembrane helix</keyword>
<evidence type="ECO:0000256" key="1">
    <source>
        <dbReference type="SAM" id="Phobius"/>
    </source>
</evidence>
<evidence type="ECO:0000313" key="2">
    <source>
        <dbReference type="EMBL" id="CAD8169881.1"/>
    </source>
</evidence>
<dbReference type="EMBL" id="CAJJDO010000052">
    <property type="protein sequence ID" value="CAD8169881.1"/>
    <property type="molecule type" value="Genomic_DNA"/>
</dbReference>
<dbReference type="Proteomes" id="UP000689195">
    <property type="component" value="Unassembled WGS sequence"/>
</dbReference>
<name>A0A8S1UYU5_9CILI</name>
<dbReference type="AlphaFoldDB" id="A0A8S1UYU5"/>
<proteinExistence type="predicted"/>
<evidence type="ECO:0008006" key="4">
    <source>
        <dbReference type="Google" id="ProtNLM"/>
    </source>
</evidence>
<feature type="transmembrane region" description="Helical" evidence="1">
    <location>
        <begin position="21"/>
        <end position="37"/>
    </location>
</feature>